<evidence type="ECO:0000313" key="3">
    <source>
        <dbReference type="Proteomes" id="UP001592528"/>
    </source>
</evidence>
<keyword evidence="1" id="KW-0812">Transmembrane</keyword>
<reference evidence="2 3" key="1">
    <citation type="submission" date="2024-09" db="EMBL/GenBank/DDBJ databases">
        <authorList>
            <person name="Lee S.D."/>
        </authorList>
    </citation>
    <scope>NUCLEOTIDE SEQUENCE [LARGE SCALE GENOMIC DNA]</scope>
    <source>
        <strain evidence="2 3">N1-5</strain>
    </source>
</reference>
<dbReference type="RefSeq" id="WP_030248897.1">
    <property type="nucleotide sequence ID" value="NZ_JBHEZZ010000016.1"/>
</dbReference>
<organism evidence="2 3">
    <name type="scientific">Streptacidiphilus cavernicola</name>
    <dbReference type="NCBI Taxonomy" id="3342716"/>
    <lineage>
        <taxon>Bacteria</taxon>
        <taxon>Bacillati</taxon>
        <taxon>Actinomycetota</taxon>
        <taxon>Actinomycetes</taxon>
        <taxon>Kitasatosporales</taxon>
        <taxon>Streptomycetaceae</taxon>
        <taxon>Streptacidiphilus</taxon>
    </lineage>
</organism>
<feature type="transmembrane region" description="Helical" evidence="1">
    <location>
        <begin position="20"/>
        <end position="41"/>
    </location>
</feature>
<keyword evidence="1" id="KW-1133">Transmembrane helix</keyword>
<keyword evidence="3" id="KW-1185">Reference proteome</keyword>
<gene>
    <name evidence="2" type="ORF">ACEZDJ_25350</name>
</gene>
<proteinExistence type="predicted"/>
<dbReference type="Proteomes" id="UP001592528">
    <property type="component" value="Unassembled WGS sequence"/>
</dbReference>
<dbReference type="EMBL" id="JBHEZZ010000016">
    <property type="protein sequence ID" value="MFC1404624.1"/>
    <property type="molecule type" value="Genomic_DNA"/>
</dbReference>
<evidence type="ECO:0000313" key="2">
    <source>
        <dbReference type="EMBL" id="MFC1404624.1"/>
    </source>
</evidence>
<protein>
    <submittedName>
        <fullName evidence="2">Uncharacterized protein</fullName>
    </submittedName>
</protein>
<evidence type="ECO:0000256" key="1">
    <source>
        <dbReference type="SAM" id="Phobius"/>
    </source>
</evidence>
<accession>A0ABV6UT31</accession>
<keyword evidence="1" id="KW-0472">Membrane</keyword>
<comment type="caution">
    <text evidence="2">The sequence shown here is derived from an EMBL/GenBank/DDBJ whole genome shotgun (WGS) entry which is preliminary data.</text>
</comment>
<sequence>MTGSENSGGGLRGWFSRGPWLVAGVAAAVVLGPAAATASALEKANAAPVHRLVLQAAAANPAVTREDGYRLERTR</sequence>
<name>A0ABV6UT31_9ACTN</name>